<dbReference type="STRING" id="1344416.A0A139AZK2"/>
<keyword evidence="7" id="KW-1185">Reference proteome</keyword>
<dbReference type="GO" id="GO:0005524">
    <property type="term" value="F:ATP binding"/>
    <property type="evidence" value="ECO:0007669"/>
    <property type="project" value="UniProtKB-KW"/>
</dbReference>
<dbReference type="InterPro" id="IPR011545">
    <property type="entry name" value="DEAD/DEAH_box_helicase_dom"/>
</dbReference>
<dbReference type="GO" id="GO:0003676">
    <property type="term" value="F:nucleic acid binding"/>
    <property type="evidence" value="ECO:0007669"/>
    <property type="project" value="InterPro"/>
</dbReference>
<gene>
    <name evidence="6" type="ORF">M427DRAFT_92924</name>
</gene>
<keyword evidence="3" id="KW-0347">Helicase</keyword>
<name>A0A139AZK2_GONPJ</name>
<protein>
    <submittedName>
        <fullName evidence="6">p-loop containing nucleoside triphosphate hydrolase protein</fullName>
    </submittedName>
</protein>
<dbReference type="FunFam" id="3.40.50.300:FF:001039">
    <property type="entry name" value="ATP-dependent RNA helicase DDX60"/>
    <property type="match status" value="1"/>
</dbReference>
<keyword evidence="1" id="KW-0547">Nucleotide-binding</keyword>
<reference evidence="6 7" key="1">
    <citation type="journal article" date="2015" name="Genome Biol. Evol.">
        <title>Phylogenomic analyses indicate that early fungi evolved digesting cell walls of algal ancestors of land plants.</title>
        <authorList>
            <person name="Chang Y."/>
            <person name="Wang S."/>
            <person name="Sekimoto S."/>
            <person name="Aerts A.L."/>
            <person name="Choi C."/>
            <person name="Clum A."/>
            <person name="LaButti K.M."/>
            <person name="Lindquist E.A."/>
            <person name="Yee Ngan C."/>
            <person name="Ohm R.A."/>
            <person name="Salamov A.A."/>
            <person name="Grigoriev I.V."/>
            <person name="Spatafora J.W."/>
            <person name="Berbee M.L."/>
        </authorList>
    </citation>
    <scope>NUCLEOTIDE SEQUENCE [LARGE SCALE GENOMIC DNA]</scope>
    <source>
        <strain evidence="6 7">JEL478</strain>
    </source>
</reference>
<feature type="non-terminal residue" evidence="6">
    <location>
        <position position="1"/>
    </location>
</feature>
<dbReference type="PROSITE" id="PS51192">
    <property type="entry name" value="HELICASE_ATP_BIND_1"/>
    <property type="match status" value="1"/>
</dbReference>
<dbReference type="SMART" id="SM00487">
    <property type="entry name" value="DEXDc"/>
    <property type="match status" value="1"/>
</dbReference>
<proteinExistence type="predicted"/>
<dbReference type="InterPro" id="IPR027417">
    <property type="entry name" value="P-loop_NTPase"/>
</dbReference>
<dbReference type="EMBL" id="KQ965731">
    <property type="protein sequence ID" value="KXS22130.1"/>
    <property type="molecule type" value="Genomic_DNA"/>
</dbReference>
<dbReference type="OMA" id="TEIFRNW"/>
<keyword evidence="2 6" id="KW-0378">Hydrolase</keyword>
<dbReference type="PANTHER" id="PTHR44533:SF4">
    <property type="entry name" value="DEAD_H RNA HELICASE, PUTATIVE-RELATED"/>
    <property type="match status" value="1"/>
</dbReference>
<dbReference type="GO" id="GO:0005737">
    <property type="term" value="C:cytoplasm"/>
    <property type="evidence" value="ECO:0007669"/>
    <property type="project" value="TreeGrafter"/>
</dbReference>
<keyword evidence="4" id="KW-0067">ATP-binding</keyword>
<dbReference type="InterPro" id="IPR052431">
    <property type="entry name" value="SKI2_subfamily_helicases"/>
</dbReference>
<evidence type="ECO:0000256" key="3">
    <source>
        <dbReference type="ARBA" id="ARBA00022806"/>
    </source>
</evidence>
<evidence type="ECO:0000259" key="5">
    <source>
        <dbReference type="PROSITE" id="PS51192"/>
    </source>
</evidence>
<dbReference type="Gene3D" id="3.40.50.300">
    <property type="entry name" value="P-loop containing nucleotide triphosphate hydrolases"/>
    <property type="match status" value="1"/>
</dbReference>
<evidence type="ECO:0000256" key="1">
    <source>
        <dbReference type="ARBA" id="ARBA00022741"/>
    </source>
</evidence>
<dbReference type="GO" id="GO:0016787">
    <property type="term" value="F:hydrolase activity"/>
    <property type="evidence" value="ECO:0007669"/>
    <property type="project" value="UniProtKB-KW"/>
</dbReference>
<dbReference type="Pfam" id="PF00270">
    <property type="entry name" value="DEAD"/>
    <property type="match status" value="1"/>
</dbReference>
<accession>A0A139AZK2</accession>
<evidence type="ECO:0000313" key="6">
    <source>
        <dbReference type="EMBL" id="KXS22130.1"/>
    </source>
</evidence>
<dbReference type="AlphaFoldDB" id="A0A139AZK2"/>
<dbReference type="InterPro" id="IPR014001">
    <property type="entry name" value="Helicase_ATP-bd"/>
</dbReference>
<dbReference type="Proteomes" id="UP000070544">
    <property type="component" value="Unassembled WGS sequence"/>
</dbReference>
<evidence type="ECO:0000313" key="7">
    <source>
        <dbReference type="Proteomes" id="UP000070544"/>
    </source>
</evidence>
<dbReference type="PANTHER" id="PTHR44533">
    <property type="entry name" value="DEAD/H RNA HELICASE, PUTATIVE-RELATED"/>
    <property type="match status" value="1"/>
</dbReference>
<evidence type="ECO:0000256" key="2">
    <source>
        <dbReference type="ARBA" id="ARBA00022801"/>
    </source>
</evidence>
<dbReference type="SUPFAM" id="SSF52540">
    <property type="entry name" value="P-loop containing nucleoside triphosphate hydrolases"/>
    <property type="match status" value="1"/>
</dbReference>
<organism evidence="6 7">
    <name type="scientific">Gonapodya prolifera (strain JEL478)</name>
    <name type="common">Monoblepharis prolifera</name>
    <dbReference type="NCBI Taxonomy" id="1344416"/>
    <lineage>
        <taxon>Eukaryota</taxon>
        <taxon>Fungi</taxon>
        <taxon>Fungi incertae sedis</taxon>
        <taxon>Chytridiomycota</taxon>
        <taxon>Chytridiomycota incertae sedis</taxon>
        <taxon>Monoblepharidomycetes</taxon>
        <taxon>Monoblepharidales</taxon>
        <taxon>Gonapodyaceae</taxon>
        <taxon>Gonapodya</taxon>
    </lineage>
</organism>
<feature type="domain" description="Helicase ATP-binding" evidence="5">
    <location>
        <begin position="17"/>
        <end position="177"/>
    </location>
</feature>
<sequence length="222" mass="25316">PDPRVKFIPDGWQKELLDIIDRDESVLICAPTSSGKTFVAYYSMEKVLRDHKDGVVVYVAPTKALTNQVAADVYARLVTNDKKTVWGIFTRDYRFNAETCQILITVPQVLEILLLSSCKKIRRIIFDEVHSISNAEDGVIWEHCLLLAQCPVIALSATVGNPTEFYTWLEKCQARRGFKTHLIKHDERYSDLVNYTFVANKWRGSATQGGELVRIHPFGEIR</sequence>
<dbReference type="GO" id="GO:0004386">
    <property type="term" value="F:helicase activity"/>
    <property type="evidence" value="ECO:0007669"/>
    <property type="project" value="UniProtKB-KW"/>
</dbReference>
<evidence type="ECO:0000256" key="4">
    <source>
        <dbReference type="ARBA" id="ARBA00022840"/>
    </source>
</evidence>
<dbReference type="OrthoDB" id="2320933at2759"/>